<proteinExistence type="predicted"/>
<dbReference type="OrthoDB" id="5427350at2759"/>
<evidence type="ECO:0000313" key="2">
    <source>
        <dbReference type="EMBL" id="EME48152.1"/>
    </source>
</evidence>
<dbReference type="eggNOG" id="ENOG502SJYS">
    <property type="taxonomic scope" value="Eukaryota"/>
</dbReference>
<dbReference type="AlphaFoldDB" id="N1PXL4"/>
<dbReference type="InterPro" id="IPR027417">
    <property type="entry name" value="P-loop_NTPase"/>
</dbReference>
<evidence type="ECO:0008006" key="4">
    <source>
        <dbReference type="Google" id="ProtNLM"/>
    </source>
</evidence>
<keyword evidence="3" id="KW-1185">Reference proteome</keyword>
<feature type="compositionally biased region" description="Polar residues" evidence="1">
    <location>
        <begin position="1"/>
        <end position="11"/>
    </location>
</feature>
<dbReference type="HOGENOM" id="CLU_688921_0_0_1"/>
<reference evidence="2 3" key="2">
    <citation type="journal article" date="2012" name="PLoS Pathog.">
        <title>Diverse lifestyles and strategies of plant pathogenesis encoded in the genomes of eighteen Dothideomycetes fungi.</title>
        <authorList>
            <person name="Ohm R.A."/>
            <person name="Feau N."/>
            <person name="Henrissat B."/>
            <person name="Schoch C.L."/>
            <person name="Horwitz B.A."/>
            <person name="Barry K.W."/>
            <person name="Condon B.J."/>
            <person name="Copeland A.C."/>
            <person name="Dhillon B."/>
            <person name="Glaser F."/>
            <person name="Hesse C.N."/>
            <person name="Kosti I."/>
            <person name="LaButti K."/>
            <person name="Lindquist E.A."/>
            <person name="Lucas S."/>
            <person name="Salamov A.A."/>
            <person name="Bradshaw R.E."/>
            <person name="Ciuffetti L."/>
            <person name="Hamelin R.C."/>
            <person name="Kema G.H.J."/>
            <person name="Lawrence C."/>
            <person name="Scott J.A."/>
            <person name="Spatafora J.W."/>
            <person name="Turgeon B.G."/>
            <person name="de Wit P.J.G.M."/>
            <person name="Zhong S."/>
            <person name="Goodwin S.B."/>
            <person name="Grigoriev I.V."/>
        </authorList>
    </citation>
    <scope>NUCLEOTIDE SEQUENCE [LARGE SCALE GENOMIC DNA]</scope>
    <source>
        <strain evidence="3">NZE10 / CBS 128990</strain>
    </source>
</reference>
<feature type="region of interest" description="Disordered" evidence="1">
    <location>
        <begin position="1"/>
        <end position="83"/>
    </location>
</feature>
<reference evidence="3" key="1">
    <citation type="journal article" date="2012" name="PLoS Genet.">
        <title>The genomes of the fungal plant pathogens Cladosporium fulvum and Dothistroma septosporum reveal adaptation to different hosts and lifestyles but also signatures of common ancestry.</title>
        <authorList>
            <person name="de Wit P.J.G.M."/>
            <person name="van der Burgt A."/>
            <person name="Oekmen B."/>
            <person name="Stergiopoulos I."/>
            <person name="Abd-Elsalam K.A."/>
            <person name="Aerts A.L."/>
            <person name="Bahkali A.H."/>
            <person name="Beenen H.G."/>
            <person name="Chettri P."/>
            <person name="Cox M.P."/>
            <person name="Datema E."/>
            <person name="de Vries R.P."/>
            <person name="Dhillon B."/>
            <person name="Ganley A.R."/>
            <person name="Griffiths S.A."/>
            <person name="Guo Y."/>
            <person name="Hamelin R.C."/>
            <person name="Henrissat B."/>
            <person name="Kabir M.S."/>
            <person name="Jashni M.K."/>
            <person name="Kema G."/>
            <person name="Klaubauf S."/>
            <person name="Lapidus A."/>
            <person name="Levasseur A."/>
            <person name="Lindquist E."/>
            <person name="Mehrabi R."/>
            <person name="Ohm R.A."/>
            <person name="Owen T.J."/>
            <person name="Salamov A."/>
            <person name="Schwelm A."/>
            <person name="Schijlen E."/>
            <person name="Sun H."/>
            <person name="van den Burg H.A."/>
            <person name="van Ham R.C.H.J."/>
            <person name="Zhang S."/>
            <person name="Goodwin S.B."/>
            <person name="Grigoriev I.V."/>
            <person name="Collemare J."/>
            <person name="Bradshaw R.E."/>
        </authorList>
    </citation>
    <scope>NUCLEOTIDE SEQUENCE [LARGE SCALE GENOMIC DNA]</scope>
    <source>
        <strain evidence="3">NZE10 / CBS 128990</strain>
    </source>
</reference>
<protein>
    <recommendedName>
        <fullName evidence="4">G domain-containing protein</fullName>
    </recommendedName>
</protein>
<evidence type="ECO:0000313" key="3">
    <source>
        <dbReference type="Proteomes" id="UP000016933"/>
    </source>
</evidence>
<accession>N1PXL4</accession>
<name>N1PXL4_DOTSN</name>
<gene>
    <name evidence="2" type="ORF">DOTSEDRAFT_21859</name>
</gene>
<dbReference type="OMA" id="THRMRAR"/>
<dbReference type="Proteomes" id="UP000016933">
    <property type="component" value="Unassembled WGS sequence"/>
</dbReference>
<evidence type="ECO:0000256" key="1">
    <source>
        <dbReference type="SAM" id="MobiDB-lite"/>
    </source>
</evidence>
<feature type="compositionally biased region" description="Basic and acidic residues" evidence="1">
    <location>
        <begin position="44"/>
        <end position="57"/>
    </location>
</feature>
<dbReference type="SUPFAM" id="SSF52540">
    <property type="entry name" value="P-loop containing nucleoside triphosphate hydrolases"/>
    <property type="match status" value="1"/>
</dbReference>
<sequence>MTDNNQTTPAFTATLDDSMFAGIKREREDSPLFEPPEGAENGGEGDHNAQEQTPGRERSKRRKTEPAVAPLIPTPTADDHDEPETNLTDMATQEDENPFGSFNFNVADLDASGTETIGHLGFREGYPEVAAYHLAFPLVERKVNSICDFLINYIDQLRALGWKEKDIIPMYEELQTLRNPSHTYPSPEPPAFFGSTGKGKSSTMNALLGTLKAAYEHSGTNRGTYVTHVYMTAPLSQPPGHMAKVHYLDDRGVSVQLFRLCGHVINHLNFDLRTKEDEEDDEEDESEEDFSSYEQKYDTALECLHDALCSEEKFATQDKVAKYLKDLVKKCIKVKMTTDQQVKQLMDDLLPRIKLLVDSRKRVDGVEIIEAFDAQTFQRELKRCTRAARSKDLEACRGHS</sequence>
<dbReference type="EMBL" id="KB446536">
    <property type="protein sequence ID" value="EME48152.1"/>
    <property type="molecule type" value="Genomic_DNA"/>
</dbReference>
<organism evidence="2 3">
    <name type="scientific">Dothistroma septosporum (strain NZE10 / CBS 128990)</name>
    <name type="common">Red band needle blight fungus</name>
    <name type="synonym">Mycosphaerella pini</name>
    <dbReference type="NCBI Taxonomy" id="675120"/>
    <lineage>
        <taxon>Eukaryota</taxon>
        <taxon>Fungi</taxon>
        <taxon>Dikarya</taxon>
        <taxon>Ascomycota</taxon>
        <taxon>Pezizomycotina</taxon>
        <taxon>Dothideomycetes</taxon>
        <taxon>Dothideomycetidae</taxon>
        <taxon>Mycosphaerellales</taxon>
        <taxon>Mycosphaerellaceae</taxon>
        <taxon>Dothistroma</taxon>
    </lineage>
</organism>